<sequence>MQSPHSSLGSSLSADQTRHNTKDRDTRRNTLRAVQPPPPPHVPKRAMLPTFTPLSTTAVRESDIGAAGYRGAPQASTRFPAAEMVTAAQGELVMSHLRTPDSRDSSTLDRHRRQSIDLPPQQQRNLLQRGVGADMTPEALFTCIRLRPGTTLAEASGVPHNASVSADRYRNGSVSGPSGSSGRNESQLSIGDSCSPITLVVNSASASHANTNTSNATSVGSASTSGSVRFDLTTPTPSARAAPGSVAANNTQPKASSSSLMGQPEVVTSPLSAPHQALSTSLSGESRRRSSHSRKDSSAPLSAATSISMEGPSQPRLSHCENSAGSCYTDIGVSSSPRPVANRRVHFLLDEPEGGDLAATDHLTLPLRSSGDTRARLPLCLSTTTVSPTPSDTDKRLASNANSSSHTRLSLSGSSESFSERPQPGFSLGGAAMRPAASSLPLHPSVAPISQSGGASALSLHLNRKEGRIKAMTAFSQAESTSSNGTSATEVGGLSVNSAPSTMKTAAGSCSDAWSGFSGTHVSATYQPGQPLPKPALKQVSRYSNDWNAGDSHAPSKPLTDSRSQWSWWRSIPPGGADMTAAAPPASPSSMSVMHRCFTSYLQRAFIPLERGRGRDAVAPSATTGRAAGAGTSTTPYSSVRTAGSRGGGVELLVKWTLVSVVALVSFMLILVDIVAD</sequence>
<feature type="region of interest" description="Disordered" evidence="1">
    <location>
        <begin position="95"/>
        <end position="131"/>
    </location>
</feature>
<feature type="compositionally biased region" description="Basic and acidic residues" evidence="1">
    <location>
        <begin position="285"/>
        <end position="297"/>
    </location>
</feature>
<feature type="compositionally biased region" description="Low complexity" evidence="1">
    <location>
        <begin position="209"/>
        <end position="228"/>
    </location>
</feature>
<keyword evidence="4" id="KW-1185">Reference proteome</keyword>
<feature type="region of interest" description="Disordered" evidence="1">
    <location>
        <begin position="545"/>
        <end position="567"/>
    </location>
</feature>
<keyword evidence="2" id="KW-0472">Membrane</keyword>
<evidence type="ECO:0000256" key="2">
    <source>
        <dbReference type="SAM" id="Phobius"/>
    </source>
</evidence>
<feature type="compositionally biased region" description="Low complexity" evidence="1">
    <location>
        <begin position="382"/>
        <end position="391"/>
    </location>
</feature>
<feature type="compositionally biased region" description="Basic and acidic residues" evidence="1">
    <location>
        <begin position="16"/>
        <end position="28"/>
    </location>
</feature>
<feature type="region of interest" description="Disordered" evidence="1">
    <location>
        <begin position="209"/>
        <end position="321"/>
    </location>
</feature>
<comment type="caution">
    <text evidence="3">The sequence shown here is derived from an EMBL/GenBank/DDBJ whole genome shotgun (WGS) entry which is preliminary data.</text>
</comment>
<evidence type="ECO:0000256" key="1">
    <source>
        <dbReference type="SAM" id="MobiDB-lite"/>
    </source>
</evidence>
<feature type="compositionally biased region" description="Polar residues" evidence="1">
    <location>
        <begin position="247"/>
        <end position="261"/>
    </location>
</feature>
<feature type="compositionally biased region" description="Polar residues" evidence="1">
    <location>
        <begin position="299"/>
        <end position="308"/>
    </location>
</feature>
<reference evidence="3 4" key="1">
    <citation type="submission" date="2024-02" db="EMBL/GenBank/DDBJ databases">
        <title>FIRST GENOME SEQUENCES OF Leishmania (Viannia) shawi, Leishmania (Viannia) lindenbergi AND Leishmania (Viannia) utingensis.</title>
        <authorList>
            <person name="Resadore F."/>
            <person name="Custodio M.G.F."/>
            <person name="Boite M.C."/>
            <person name="Cupolillo E."/>
            <person name="Ferreira G.E.M."/>
        </authorList>
    </citation>
    <scope>NUCLEOTIDE SEQUENCE [LARGE SCALE GENOMIC DNA]</scope>
    <source>
        <strain evidence="3 4">MHOM/BR/1966/M15733</strain>
    </source>
</reference>
<feature type="transmembrane region" description="Helical" evidence="2">
    <location>
        <begin position="656"/>
        <end position="676"/>
    </location>
</feature>
<dbReference type="AlphaFoldDB" id="A0AAW3AG75"/>
<name>A0AAW3AG75_9TRYP</name>
<accession>A0AAW3AG75</accession>
<protein>
    <submittedName>
        <fullName evidence="3">Uncharacterized protein</fullName>
    </submittedName>
</protein>
<evidence type="ECO:0000313" key="3">
    <source>
        <dbReference type="EMBL" id="KAL0504248.1"/>
    </source>
</evidence>
<dbReference type="Proteomes" id="UP001500131">
    <property type="component" value="Unassembled WGS sequence"/>
</dbReference>
<organism evidence="3 4">
    <name type="scientific">Leishmania lindenbergi</name>
    <dbReference type="NCBI Taxonomy" id="651832"/>
    <lineage>
        <taxon>Eukaryota</taxon>
        <taxon>Discoba</taxon>
        <taxon>Euglenozoa</taxon>
        <taxon>Kinetoplastea</taxon>
        <taxon>Metakinetoplastina</taxon>
        <taxon>Trypanosomatida</taxon>
        <taxon>Trypanosomatidae</taxon>
        <taxon>Leishmaniinae</taxon>
        <taxon>Leishmania</taxon>
    </lineage>
</organism>
<keyword evidence="2" id="KW-0812">Transmembrane</keyword>
<keyword evidence="2" id="KW-1133">Transmembrane helix</keyword>
<gene>
    <name evidence="3" type="ORF">Q4I31_004133</name>
</gene>
<feature type="region of interest" description="Disordered" evidence="1">
    <location>
        <begin position="1"/>
        <end position="49"/>
    </location>
</feature>
<feature type="compositionally biased region" description="Low complexity" evidence="1">
    <location>
        <begin position="619"/>
        <end position="636"/>
    </location>
</feature>
<feature type="compositionally biased region" description="Low complexity" evidence="1">
    <location>
        <begin position="1"/>
        <end position="13"/>
    </location>
</feature>
<dbReference type="EMBL" id="JBAMZK010000025">
    <property type="protein sequence ID" value="KAL0504248.1"/>
    <property type="molecule type" value="Genomic_DNA"/>
</dbReference>
<feature type="region of interest" description="Disordered" evidence="1">
    <location>
        <begin position="154"/>
        <end position="190"/>
    </location>
</feature>
<feature type="region of interest" description="Disordered" evidence="1">
    <location>
        <begin position="616"/>
        <end position="640"/>
    </location>
</feature>
<proteinExistence type="predicted"/>
<feature type="compositionally biased region" description="Low complexity" evidence="1">
    <location>
        <begin position="118"/>
        <end position="129"/>
    </location>
</feature>
<feature type="compositionally biased region" description="Low complexity" evidence="1">
    <location>
        <begin position="403"/>
        <end position="417"/>
    </location>
</feature>
<evidence type="ECO:0000313" key="4">
    <source>
        <dbReference type="Proteomes" id="UP001500131"/>
    </source>
</evidence>
<feature type="region of interest" description="Disordered" evidence="1">
    <location>
        <begin position="382"/>
        <end position="432"/>
    </location>
</feature>
<feature type="compositionally biased region" description="Basic and acidic residues" evidence="1">
    <location>
        <begin position="98"/>
        <end position="109"/>
    </location>
</feature>
<feature type="compositionally biased region" description="Low complexity" evidence="1">
    <location>
        <begin position="172"/>
        <end position="182"/>
    </location>
</feature>